<dbReference type="CDD" id="cd16443">
    <property type="entry name" value="LplA"/>
    <property type="match status" value="1"/>
</dbReference>
<comment type="pathway">
    <text evidence="1">Protein modification; protein lipoylation via exogenous pathway; protein N(6)-(lipoyl)lysine from lipoate: step 2/2.</text>
</comment>
<evidence type="ECO:0000256" key="5">
    <source>
        <dbReference type="ARBA" id="ARBA00022741"/>
    </source>
</evidence>
<evidence type="ECO:0000256" key="7">
    <source>
        <dbReference type="ARBA" id="ARBA00048037"/>
    </source>
</evidence>
<keyword evidence="5" id="KW-0547">Nucleotide-binding</keyword>
<dbReference type="InterPro" id="IPR004562">
    <property type="entry name" value="LipoylTrfase_LipoateP_Ligase"/>
</dbReference>
<evidence type="ECO:0000256" key="4">
    <source>
        <dbReference type="ARBA" id="ARBA00022598"/>
    </source>
</evidence>
<name>A0ABS0LPL6_9LACT</name>
<dbReference type="PROSITE" id="PS51733">
    <property type="entry name" value="BPL_LPL_CATALYTIC"/>
    <property type="match status" value="1"/>
</dbReference>
<keyword evidence="10" id="KW-1185">Reference proteome</keyword>
<dbReference type="Proteomes" id="UP000721415">
    <property type="component" value="Unassembled WGS sequence"/>
</dbReference>
<comment type="caution">
    <text evidence="9">The sequence shown here is derived from an EMBL/GenBank/DDBJ whole genome shotgun (WGS) entry which is preliminary data.</text>
</comment>
<dbReference type="SUPFAM" id="SSF55681">
    <property type="entry name" value="Class II aaRS and biotin synthetases"/>
    <property type="match status" value="1"/>
</dbReference>
<dbReference type="GO" id="GO:0016979">
    <property type="term" value="F:lipoate-protein ligase activity"/>
    <property type="evidence" value="ECO:0007669"/>
    <property type="project" value="UniProtKB-EC"/>
</dbReference>
<dbReference type="Gene3D" id="3.30.930.10">
    <property type="entry name" value="Bira Bifunctional Protein, Domain 2"/>
    <property type="match status" value="1"/>
</dbReference>
<dbReference type="RefSeq" id="WP_197114913.1">
    <property type="nucleotide sequence ID" value="NZ_JACBXQ010000002.1"/>
</dbReference>
<evidence type="ECO:0000259" key="8">
    <source>
        <dbReference type="PROSITE" id="PS51733"/>
    </source>
</evidence>
<dbReference type="NCBIfam" id="TIGR00545">
    <property type="entry name" value="lipoyltrans"/>
    <property type="match status" value="1"/>
</dbReference>
<evidence type="ECO:0000256" key="3">
    <source>
        <dbReference type="ARBA" id="ARBA00012367"/>
    </source>
</evidence>
<proteinExistence type="predicted"/>
<evidence type="ECO:0000313" key="9">
    <source>
        <dbReference type="EMBL" id="MBG9985989.1"/>
    </source>
</evidence>
<feature type="domain" description="BPL/LPL catalytic" evidence="8">
    <location>
        <begin position="26"/>
        <end position="207"/>
    </location>
</feature>
<keyword evidence="4 9" id="KW-0436">Ligase</keyword>
<dbReference type="Pfam" id="PF10437">
    <property type="entry name" value="Lip_prot_lig_C"/>
    <property type="match status" value="1"/>
</dbReference>
<evidence type="ECO:0000256" key="2">
    <source>
        <dbReference type="ARBA" id="ARBA00005124"/>
    </source>
</evidence>
<organism evidence="9 10">
    <name type="scientific">Facklamia lactis</name>
    <dbReference type="NCBI Taxonomy" id="2749967"/>
    <lineage>
        <taxon>Bacteria</taxon>
        <taxon>Bacillati</taxon>
        <taxon>Bacillota</taxon>
        <taxon>Bacilli</taxon>
        <taxon>Lactobacillales</taxon>
        <taxon>Aerococcaceae</taxon>
        <taxon>Facklamia</taxon>
    </lineage>
</organism>
<dbReference type="InterPro" id="IPR045864">
    <property type="entry name" value="aa-tRNA-synth_II/BPL/LPL"/>
</dbReference>
<keyword evidence="6" id="KW-0067">ATP-binding</keyword>
<dbReference type="EC" id="6.3.1.20" evidence="3"/>
<evidence type="ECO:0000256" key="6">
    <source>
        <dbReference type="ARBA" id="ARBA00022840"/>
    </source>
</evidence>
<sequence>MLYLETHSLDANYYFALEEYLMTEGNLQEDLFMIWQTHLTVMLGNYQSAYTELNLPALEHDQVSITRRNTGGGTIFTDQGGWQYSFICPRRPGKDRHEDIDFQRFMHSIISALNQLGIPAEMNSRNDLAIHGKKVSGNAQCFKGNYTLHHGSLLFDSDLAAMARYLNPAKHKLVSKGIQSVRDRTGNIKDFCPQDWNALEFKEALVKQIVGDQLNDYPLTPADEEAIQKLKTEKFQSWDWIFGRNPQFSLVNEEVFPGGLLRIHCQVTNGIIQSCLFEGDFFSGHDLKAVEHSLQGLPFDKRRVQQHFHQHFSQDLIHHISNQEIISTLFKGF</sequence>
<dbReference type="InterPro" id="IPR019491">
    <property type="entry name" value="Lipoate_protein_ligase_C"/>
</dbReference>
<dbReference type="InterPro" id="IPR004143">
    <property type="entry name" value="BPL_LPL_catalytic"/>
</dbReference>
<evidence type="ECO:0000256" key="1">
    <source>
        <dbReference type="ARBA" id="ARBA00005085"/>
    </source>
</evidence>
<dbReference type="PANTHER" id="PTHR12561:SF3">
    <property type="entry name" value="LIPOYLTRANSFERASE 1, MITOCHONDRIAL"/>
    <property type="match status" value="1"/>
</dbReference>
<gene>
    <name evidence="9" type="ORF">HZY91_03660</name>
</gene>
<comment type="catalytic activity">
    <reaction evidence="7">
        <text>L-lysyl-[lipoyl-carrier protein] + (R)-lipoate + ATP = N(6)-[(R)-lipoyl]-L-lysyl-[lipoyl-carrier protein] + AMP + diphosphate + H(+)</text>
        <dbReference type="Rhea" id="RHEA:49288"/>
        <dbReference type="Rhea" id="RHEA-COMP:10500"/>
        <dbReference type="Rhea" id="RHEA-COMP:10502"/>
        <dbReference type="ChEBI" id="CHEBI:15378"/>
        <dbReference type="ChEBI" id="CHEBI:29969"/>
        <dbReference type="ChEBI" id="CHEBI:30616"/>
        <dbReference type="ChEBI" id="CHEBI:33019"/>
        <dbReference type="ChEBI" id="CHEBI:83088"/>
        <dbReference type="ChEBI" id="CHEBI:83099"/>
        <dbReference type="ChEBI" id="CHEBI:456215"/>
        <dbReference type="EC" id="6.3.1.20"/>
    </reaction>
</comment>
<dbReference type="Gene3D" id="3.30.390.50">
    <property type="entry name" value="CO dehydrogenase flavoprotein, C-terminal domain"/>
    <property type="match status" value="1"/>
</dbReference>
<dbReference type="EMBL" id="JACBXQ010000002">
    <property type="protein sequence ID" value="MBG9985989.1"/>
    <property type="molecule type" value="Genomic_DNA"/>
</dbReference>
<reference evidence="9 10" key="1">
    <citation type="submission" date="2020-07" db="EMBL/GenBank/DDBJ databases">
        <title>Facklamia lactis sp. nov., isolated from raw milk.</title>
        <authorList>
            <person name="Doll E.V."/>
            <person name="Huptas C."/>
            <person name="Staib L."/>
            <person name="Wenning M."/>
            <person name="Scherer S."/>
        </authorList>
    </citation>
    <scope>NUCLEOTIDE SEQUENCE [LARGE SCALE GENOMIC DNA]</scope>
    <source>
        <strain evidence="9 10">DSM 111018</strain>
    </source>
</reference>
<evidence type="ECO:0000313" key="10">
    <source>
        <dbReference type="Proteomes" id="UP000721415"/>
    </source>
</evidence>
<dbReference type="SUPFAM" id="SSF82649">
    <property type="entry name" value="SufE/NifU"/>
    <property type="match status" value="1"/>
</dbReference>
<dbReference type="PANTHER" id="PTHR12561">
    <property type="entry name" value="LIPOATE-PROTEIN LIGASE"/>
    <property type="match status" value="1"/>
</dbReference>
<accession>A0ABS0LPL6</accession>
<comment type="pathway">
    <text evidence="2">Protein modification; protein lipoylation via exogenous pathway; protein N(6)-(lipoyl)lysine from lipoate: step 1/2.</text>
</comment>
<dbReference type="Pfam" id="PF21948">
    <property type="entry name" value="LplA-B_cat"/>
    <property type="match status" value="1"/>
</dbReference>
<protein>
    <recommendedName>
        <fullName evidence="3">lipoate--protein ligase</fullName>
        <ecNumber evidence="3">6.3.1.20</ecNumber>
    </recommendedName>
</protein>